<dbReference type="AlphaFoldDB" id="D3KHI4"/>
<evidence type="ECO:0000313" key="2">
    <source>
        <dbReference type="Proteomes" id="UP000001548"/>
    </source>
</evidence>
<dbReference type="Proteomes" id="UP000001548">
    <property type="component" value="Unassembled WGS sequence"/>
</dbReference>
<protein>
    <submittedName>
        <fullName evidence="1">Uncharacterized protein</fullName>
    </submittedName>
</protein>
<dbReference type="EMBL" id="AACB03000005">
    <property type="protein sequence ID" value="KAE8301555.1"/>
    <property type="molecule type" value="Genomic_DNA"/>
</dbReference>
<proteinExistence type="predicted"/>
<comment type="caution">
    <text evidence="1">The sequence shown here is derived from an EMBL/GenBank/DDBJ whole genome shotgun (WGS) entry which is preliminary data.</text>
</comment>
<dbReference type="OMA" id="KVHRYKC"/>
<evidence type="ECO:0000313" key="1">
    <source>
        <dbReference type="EMBL" id="KAE8301555.1"/>
    </source>
</evidence>
<dbReference type="HOGENOM" id="CLU_795558_0_0_1"/>
<organism evidence="1 2">
    <name type="scientific">Giardia intestinalis (strain ATCC 50803 / WB clone C6)</name>
    <name type="common">Giardia lamblia</name>
    <dbReference type="NCBI Taxonomy" id="184922"/>
    <lineage>
        <taxon>Eukaryota</taxon>
        <taxon>Metamonada</taxon>
        <taxon>Diplomonadida</taxon>
        <taxon>Hexamitidae</taxon>
        <taxon>Giardiinae</taxon>
        <taxon>Giardia</taxon>
    </lineage>
</organism>
<accession>D3KHI4</accession>
<name>D3KHI4_GIAIC</name>
<reference evidence="1 2" key="1">
    <citation type="journal article" date="2007" name="Science">
        <title>Genomic minimalism in the early diverging intestinal parasite Giardia lamblia.</title>
        <authorList>
            <person name="Morrison H.G."/>
            <person name="McArthur A.G."/>
            <person name="Gillin F.D."/>
            <person name="Aley S.B."/>
            <person name="Adam R.D."/>
            <person name="Olsen G.J."/>
            <person name="Best A.A."/>
            <person name="Cande W.Z."/>
            <person name="Chen F."/>
            <person name="Cipriano M.J."/>
            <person name="Davids B.J."/>
            <person name="Dawson S.C."/>
            <person name="Elmendorf H.G."/>
            <person name="Hehl A.B."/>
            <person name="Holder M.E."/>
            <person name="Huse S.M."/>
            <person name="Kim U.U."/>
            <person name="Lasek-Nesselquist E."/>
            <person name="Manning G."/>
            <person name="Nigam A."/>
            <person name="Nixon J.E."/>
            <person name="Palm D."/>
            <person name="Passamaneck N.E."/>
            <person name="Prabhu A."/>
            <person name="Reich C.I."/>
            <person name="Reiner D.S."/>
            <person name="Samuelson J."/>
            <person name="Svard S.G."/>
            <person name="Sogin M.L."/>
        </authorList>
    </citation>
    <scope>NUCLEOTIDE SEQUENCE [LARGE SCALE GENOMIC DNA]</scope>
    <source>
        <strain evidence="1 2">WB C6</strain>
    </source>
</reference>
<dbReference type="InterPro" id="IPR012340">
    <property type="entry name" value="NA-bd_OB-fold"/>
</dbReference>
<dbReference type="Gene3D" id="2.40.50.140">
    <property type="entry name" value="Nucleic acid-binding proteins"/>
    <property type="match status" value="1"/>
</dbReference>
<sequence length="349" mass="38092">MEGLSLLQTSFRIVGSARAAAAFNSTVQSGAIKVLRLEEFIKPLRIIDPNLHSKGMISTPSTVVVVLMLEQIKQAAKEYVCMQITDLCGSDAILVYEKDPSAATSMNMEVYSVICLLRTSVVHLKNALYLESPESQILLLGRAINVSTCRHLSFTEGPCSNAIDVRVSVYCPAHAAGAMSAPNAAGLRLYEELPLMGSAAARAHHASKQMHFSPNLTFNEVVDHVVERRAQAELLKTGELKGKRRTSGLAKEKHLGLSAVKPYATLKMSLQEERKSESEATKATLCKTCQIVAVVAPESCTKSGHNLETIYVKVHRYKCKTCSRAYKTIRKSGPSFSCSTCFTSAWATY</sequence>
<keyword evidence="2" id="KW-1185">Reference proteome</keyword>
<dbReference type="VEuPathDB" id="GiardiaDB:GL50803_9859"/>
<gene>
    <name evidence="1" type="ORF">GL50803_009859</name>
</gene>